<name>A0A1G2BK89_9BACT</name>
<dbReference type="STRING" id="1798550.A2927_01670"/>
<dbReference type="InterPro" id="IPR022385">
    <property type="entry name" value="Rhs_assc_core"/>
</dbReference>
<dbReference type="AlphaFoldDB" id="A0A1G2BK89"/>
<feature type="non-terminal residue" evidence="1">
    <location>
        <position position="1"/>
    </location>
</feature>
<organism evidence="1 2">
    <name type="scientific">Candidatus Komeilibacteria bacterium RIFCSPLOWO2_01_FULL_45_10</name>
    <dbReference type="NCBI Taxonomy" id="1798550"/>
    <lineage>
        <taxon>Bacteria</taxon>
        <taxon>Candidatus Komeiliibacteriota</taxon>
    </lineage>
</organism>
<accession>A0A1G2BK89</accession>
<dbReference type="Proteomes" id="UP000178849">
    <property type="component" value="Unassembled WGS sequence"/>
</dbReference>
<sequence length="308" mass="33960">TRLEQEVGEGEMHAAGFQTDYRYTGKELDKEIGLHYYGQRYYEAGTGRFTQQDPRIFNDIMGILANPQGLNAYAYTENNPVRYIDPNGETRTEAAGGYFVGLAAGLWSTMNFGSNLFWHPVETSRQIAQSAAAAGKEWQELTADLVNNTNETLNEISNGSIIAYNEFQDKSDYEKGKVIGQVTEKVMEGAVVGKALGKVLGGNAAASNSGTINFSEIPKASELRAWAKNQGYETLRYDSSIEVWGIKSNSEWMLKIKQPAKVPGIDPGSIKPRFSARNEAGQYINPVTGQAGTRREFGHLDVDIDTLF</sequence>
<gene>
    <name evidence="1" type="ORF">A2927_01670</name>
</gene>
<dbReference type="PANTHER" id="PTHR32305">
    <property type="match status" value="1"/>
</dbReference>
<dbReference type="InterPro" id="IPR050708">
    <property type="entry name" value="T6SS_VgrG/RHS"/>
</dbReference>
<dbReference type="PANTHER" id="PTHR32305:SF15">
    <property type="entry name" value="PROTEIN RHSA-RELATED"/>
    <property type="match status" value="1"/>
</dbReference>
<dbReference type="Gene3D" id="2.180.10.10">
    <property type="entry name" value="RHS repeat-associated core"/>
    <property type="match status" value="1"/>
</dbReference>
<dbReference type="EMBL" id="MHKL01000013">
    <property type="protein sequence ID" value="OGY89591.1"/>
    <property type="molecule type" value="Genomic_DNA"/>
</dbReference>
<evidence type="ECO:0008006" key="3">
    <source>
        <dbReference type="Google" id="ProtNLM"/>
    </source>
</evidence>
<protein>
    <recommendedName>
        <fullName evidence="3">RHS repeat-associated core domain-containing protein</fullName>
    </recommendedName>
</protein>
<dbReference type="NCBIfam" id="TIGR03696">
    <property type="entry name" value="Rhs_assc_core"/>
    <property type="match status" value="1"/>
</dbReference>
<reference evidence="1 2" key="1">
    <citation type="journal article" date="2016" name="Nat. Commun.">
        <title>Thousands of microbial genomes shed light on interconnected biogeochemical processes in an aquifer system.</title>
        <authorList>
            <person name="Anantharaman K."/>
            <person name="Brown C.T."/>
            <person name="Hug L.A."/>
            <person name="Sharon I."/>
            <person name="Castelle C.J."/>
            <person name="Probst A.J."/>
            <person name="Thomas B.C."/>
            <person name="Singh A."/>
            <person name="Wilkins M.J."/>
            <person name="Karaoz U."/>
            <person name="Brodie E.L."/>
            <person name="Williams K.H."/>
            <person name="Hubbard S.S."/>
            <person name="Banfield J.F."/>
        </authorList>
    </citation>
    <scope>NUCLEOTIDE SEQUENCE [LARGE SCALE GENOMIC DNA]</scope>
</reference>
<proteinExistence type="predicted"/>
<evidence type="ECO:0000313" key="2">
    <source>
        <dbReference type="Proteomes" id="UP000178849"/>
    </source>
</evidence>
<comment type="caution">
    <text evidence="1">The sequence shown here is derived from an EMBL/GenBank/DDBJ whole genome shotgun (WGS) entry which is preliminary data.</text>
</comment>
<evidence type="ECO:0000313" key="1">
    <source>
        <dbReference type="EMBL" id="OGY89591.1"/>
    </source>
</evidence>